<dbReference type="RefSeq" id="WP_091519302.1">
    <property type="nucleotide sequence ID" value="NZ_LT629772.1"/>
</dbReference>
<evidence type="ECO:0000313" key="3">
    <source>
        <dbReference type="Proteomes" id="UP000199103"/>
    </source>
</evidence>
<dbReference type="Gene3D" id="2.30.110.10">
    <property type="entry name" value="Electron Transport, Fmn-binding Protein, Chain A"/>
    <property type="match status" value="1"/>
</dbReference>
<dbReference type="InterPro" id="IPR052917">
    <property type="entry name" value="Stress-Dev_Protein"/>
</dbReference>
<dbReference type="STRING" id="630515.SAMN04489812_0485"/>
<dbReference type="PANTHER" id="PTHR34818:SF1">
    <property type="entry name" value="PROTEIN BLI-3"/>
    <property type="match status" value="1"/>
</dbReference>
<dbReference type="OrthoDB" id="1432662at2"/>
<dbReference type="InterPro" id="IPR038725">
    <property type="entry name" value="YdaG_split_barrel_FMN-bd"/>
</dbReference>
<dbReference type="SUPFAM" id="SSF50475">
    <property type="entry name" value="FMN-binding split barrel"/>
    <property type="match status" value="1"/>
</dbReference>
<keyword evidence="3" id="KW-1185">Reference proteome</keyword>
<protein>
    <submittedName>
        <fullName evidence="2">General stress protein 26</fullName>
    </submittedName>
</protein>
<evidence type="ECO:0000313" key="2">
    <source>
        <dbReference type="EMBL" id="SDR97212.1"/>
    </source>
</evidence>
<sequence>MTGPESELTAEERATADRQAVADVVEKARIAVLTTIASDGSLVSRPMALQQRRFDDDLYFFTPDPSDKTDQVRSHPAVNVAIHSAGSYLSLSGSASISKDPTVIDELWDAGAAAWFDAGRNDPAVALLVVSTDSAELQSIDGPRILTLAKYAKAVVTKDHPDVGDSTRLDL</sequence>
<dbReference type="Pfam" id="PF16242">
    <property type="entry name" value="Pyrid_ox_like"/>
    <property type="match status" value="1"/>
</dbReference>
<dbReference type="EMBL" id="LT629772">
    <property type="protein sequence ID" value="SDR97212.1"/>
    <property type="molecule type" value="Genomic_DNA"/>
</dbReference>
<evidence type="ECO:0000259" key="1">
    <source>
        <dbReference type="Pfam" id="PF16242"/>
    </source>
</evidence>
<organism evidence="2 3">
    <name type="scientific">Microlunatus soli</name>
    <dbReference type="NCBI Taxonomy" id="630515"/>
    <lineage>
        <taxon>Bacteria</taxon>
        <taxon>Bacillati</taxon>
        <taxon>Actinomycetota</taxon>
        <taxon>Actinomycetes</taxon>
        <taxon>Propionibacteriales</taxon>
        <taxon>Propionibacteriaceae</taxon>
        <taxon>Microlunatus</taxon>
    </lineage>
</organism>
<gene>
    <name evidence="2" type="ORF">SAMN04489812_0485</name>
</gene>
<proteinExistence type="predicted"/>
<reference evidence="2 3" key="1">
    <citation type="submission" date="2016-10" db="EMBL/GenBank/DDBJ databases">
        <authorList>
            <person name="de Groot N.N."/>
        </authorList>
    </citation>
    <scope>NUCLEOTIDE SEQUENCE [LARGE SCALE GENOMIC DNA]</scope>
    <source>
        <strain evidence="2 3">DSM 21800</strain>
    </source>
</reference>
<dbReference type="InterPro" id="IPR012349">
    <property type="entry name" value="Split_barrel_FMN-bd"/>
</dbReference>
<dbReference type="PANTHER" id="PTHR34818">
    <property type="entry name" value="PROTEIN BLI-3"/>
    <property type="match status" value="1"/>
</dbReference>
<feature type="domain" description="General stress protein FMN-binding split barrel" evidence="1">
    <location>
        <begin position="18"/>
        <end position="162"/>
    </location>
</feature>
<name>A0A1H1NE43_9ACTN</name>
<dbReference type="AlphaFoldDB" id="A0A1H1NE43"/>
<accession>A0A1H1NE43</accession>
<dbReference type="Proteomes" id="UP000199103">
    <property type="component" value="Chromosome I"/>
</dbReference>